<dbReference type="InterPro" id="IPR013783">
    <property type="entry name" value="Ig-like_fold"/>
</dbReference>
<dbReference type="PROSITE" id="PS51257">
    <property type="entry name" value="PROKAR_LIPOPROTEIN"/>
    <property type="match status" value="1"/>
</dbReference>
<evidence type="ECO:0000256" key="1">
    <source>
        <dbReference type="SAM" id="MobiDB-lite"/>
    </source>
</evidence>
<dbReference type="Gene3D" id="2.60.40.10">
    <property type="entry name" value="Immunoglobulins"/>
    <property type="match status" value="1"/>
</dbReference>
<dbReference type="Pfam" id="PF05345">
    <property type="entry name" value="He_PIG"/>
    <property type="match status" value="1"/>
</dbReference>
<comment type="caution">
    <text evidence="3">The sequence shown here is derived from an EMBL/GenBank/DDBJ whole genome shotgun (WGS) entry which is preliminary data.</text>
</comment>
<feature type="chain" id="PRO_5039679025" evidence="2">
    <location>
        <begin position="21"/>
        <end position="591"/>
    </location>
</feature>
<name>A0A930Y6Z9_9ACTN</name>
<feature type="compositionally biased region" description="Low complexity" evidence="1">
    <location>
        <begin position="375"/>
        <end position="399"/>
    </location>
</feature>
<evidence type="ECO:0000313" key="3">
    <source>
        <dbReference type="EMBL" id="MBF4161527.1"/>
    </source>
</evidence>
<dbReference type="GO" id="GO:0005975">
    <property type="term" value="P:carbohydrate metabolic process"/>
    <property type="evidence" value="ECO:0007669"/>
    <property type="project" value="UniProtKB-ARBA"/>
</dbReference>
<evidence type="ECO:0000313" key="4">
    <source>
        <dbReference type="Proteomes" id="UP000656804"/>
    </source>
</evidence>
<keyword evidence="2" id="KW-0732">Signal</keyword>
<feature type="region of interest" description="Disordered" evidence="1">
    <location>
        <begin position="375"/>
        <end position="402"/>
    </location>
</feature>
<gene>
    <name evidence="3" type="ORF">ISG29_07465</name>
</gene>
<reference evidence="3" key="1">
    <citation type="submission" date="2020-11" db="EMBL/GenBank/DDBJ databases">
        <title>Nocardioides sp. CBS4Y-1, whole genome shotgun sequence.</title>
        <authorList>
            <person name="Tuo L."/>
        </authorList>
    </citation>
    <scope>NUCLEOTIDE SEQUENCE</scope>
    <source>
        <strain evidence="3">CBS4Y-1</strain>
    </source>
</reference>
<feature type="region of interest" description="Disordered" evidence="1">
    <location>
        <begin position="23"/>
        <end position="63"/>
    </location>
</feature>
<feature type="signal peptide" evidence="2">
    <location>
        <begin position="1"/>
        <end position="20"/>
    </location>
</feature>
<dbReference type="RefSeq" id="WP_194502727.1">
    <property type="nucleotide sequence ID" value="NZ_JADIVZ010000002.1"/>
</dbReference>
<dbReference type="Proteomes" id="UP000656804">
    <property type="component" value="Unassembled WGS sequence"/>
</dbReference>
<keyword evidence="4" id="KW-1185">Reference proteome</keyword>
<dbReference type="AlphaFoldDB" id="A0A930Y6Z9"/>
<dbReference type="EMBL" id="JADIVZ010000002">
    <property type="protein sequence ID" value="MBF4161527.1"/>
    <property type="molecule type" value="Genomic_DNA"/>
</dbReference>
<feature type="compositionally biased region" description="Basic and acidic residues" evidence="1">
    <location>
        <begin position="43"/>
        <end position="53"/>
    </location>
</feature>
<proteinExistence type="predicted"/>
<evidence type="ECO:0000256" key="2">
    <source>
        <dbReference type="SAM" id="SignalP"/>
    </source>
</evidence>
<organism evidence="3 4">
    <name type="scientific">Nocardioides acrostichi</name>
    <dbReference type="NCBI Taxonomy" id="2784339"/>
    <lineage>
        <taxon>Bacteria</taxon>
        <taxon>Bacillati</taxon>
        <taxon>Actinomycetota</taxon>
        <taxon>Actinomycetes</taxon>
        <taxon>Propionibacteriales</taxon>
        <taxon>Nocardioidaceae</taxon>
        <taxon>Nocardioides</taxon>
    </lineage>
</organism>
<accession>A0A930Y6Z9</accession>
<sequence>MRRGSAAGLLALALTGTLLSACRDDDPQASQRDRSPASSRAPTVHEGRRADRPLRKKAIPHPVQRGELTLSRTSLAWGDDLAFEVTLPAKERPVQLLVGTDRGPVAVLRGRTDGRGRWRGDLSVPSGFTGPISLLARTVRPLGSTKPALQTPPVMTSVSASSASIQTGSIDVSRSFAGNQLITGQVVFADAASGARARLEVLRDGVWTPTTRAAPVALDENGWGTLPGFDRGCHEPSAQTRACEAGAWLVRGALLDDGRVVATTPAAVATQPDYTVLPVVRPGTLPRARVGRRLDVELHTTPALPGTWRLLPAASLSDSTRDSTPVAAWARITRDGHLTGTPRTAGRQRLLVQFTPRNGRPVLVSRRLGVAAAKAAAPSAGGSPTASAGSAPSPSDTATEPPVADVEHVDADYYCLLGLAVRSALRMDTATPLRWTLTSGALPPGLELDGASAVVSGAPQHPGAPRLVRLDGRDDAGEVLARRTVRLPACTSSPAPVVQLRQLPVGRVDEGYAGRVVAPLRVERGRTSVTVPRDGTWRVALGSLPPGLRLSPDGVITGQPTKAGAFSVTVRFTESGTGRIATRPLVVTVLP</sequence>
<feature type="compositionally biased region" description="Basic and acidic residues" evidence="1">
    <location>
        <begin position="23"/>
        <end position="35"/>
    </location>
</feature>
<protein>
    <submittedName>
        <fullName evidence="3">Ig domain-containing protein</fullName>
    </submittedName>
</protein>